<sequence>MAIIPSPYDLSPPSDAQFAELIANLSPDEQRILRQHGTEAPFCGGLLDNKKEGSYLCKLCALPLFSSACKFESGTGWPSFYAPFHPDHITELSDVSHGMRRVEICCKRCNSHMGHVFPDGPAPTGLRYCLNSASLDFCEQGATKPDPLRRGEISCV</sequence>
<dbReference type="SUPFAM" id="SSF51316">
    <property type="entry name" value="Mss4-like"/>
    <property type="match status" value="1"/>
</dbReference>
<evidence type="ECO:0000313" key="11">
    <source>
        <dbReference type="EMBL" id="ART79467.1"/>
    </source>
</evidence>
<evidence type="ECO:0000256" key="8">
    <source>
        <dbReference type="ARBA" id="ARBA00075819"/>
    </source>
</evidence>
<dbReference type="NCBIfam" id="TIGR00357">
    <property type="entry name" value="peptide-methionine (R)-S-oxide reductase MsrB"/>
    <property type="match status" value="1"/>
</dbReference>
<feature type="binding site" evidence="9">
    <location>
        <position position="109"/>
    </location>
    <ligand>
        <name>Zn(2+)</name>
        <dbReference type="ChEBI" id="CHEBI:29105"/>
    </ligand>
</feature>
<evidence type="ECO:0000256" key="1">
    <source>
        <dbReference type="ARBA" id="ARBA00007174"/>
    </source>
</evidence>
<dbReference type="GO" id="GO:0030091">
    <property type="term" value="P:protein repair"/>
    <property type="evidence" value="ECO:0007669"/>
    <property type="project" value="InterPro"/>
</dbReference>
<evidence type="ECO:0000256" key="2">
    <source>
        <dbReference type="ARBA" id="ARBA00012499"/>
    </source>
</evidence>
<feature type="binding site" evidence="9">
    <location>
        <position position="57"/>
    </location>
    <ligand>
        <name>Zn(2+)</name>
        <dbReference type="ChEBI" id="CHEBI:29105"/>
    </ligand>
</feature>
<dbReference type="GO" id="GO:0008270">
    <property type="term" value="F:zinc ion binding"/>
    <property type="evidence" value="ECO:0007669"/>
    <property type="project" value="UniProtKB-UniRule"/>
</dbReference>
<dbReference type="OrthoDB" id="9785497at2"/>
<name>A0A1Y0CX44_9GAMM</name>
<dbReference type="InterPro" id="IPR002579">
    <property type="entry name" value="Met_Sox_Rdtase_MsrB_dom"/>
</dbReference>
<comment type="catalytic activity">
    <reaction evidence="7 9">
        <text>L-methionyl-[protein] + [thioredoxin]-disulfide + H2O = L-methionyl-(R)-S-oxide-[protein] + [thioredoxin]-dithiol</text>
        <dbReference type="Rhea" id="RHEA:24164"/>
        <dbReference type="Rhea" id="RHEA-COMP:10698"/>
        <dbReference type="Rhea" id="RHEA-COMP:10700"/>
        <dbReference type="Rhea" id="RHEA-COMP:12313"/>
        <dbReference type="Rhea" id="RHEA-COMP:12314"/>
        <dbReference type="ChEBI" id="CHEBI:15377"/>
        <dbReference type="ChEBI" id="CHEBI:16044"/>
        <dbReference type="ChEBI" id="CHEBI:29950"/>
        <dbReference type="ChEBI" id="CHEBI:45764"/>
        <dbReference type="ChEBI" id="CHEBI:50058"/>
        <dbReference type="EC" id="1.8.4.12"/>
    </reaction>
</comment>
<proteinExistence type="inferred from homology"/>
<protein>
    <recommendedName>
        <fullName evidence="3 9">Peptide methionine sulfoxide reductase MsrB</fullName>
        <ecNumber evidence="2 9">1.8.4.12</ecNumber>
    </recommendedName>
    <alternativeName>
        <fullName evidence="8 9">Peptide-methionine (R)-S-oxide reductase</fullName>
    </alternativeName>
</protein>
<feature type="binding site" evidence="9">
    <location>
        <position position="60"/>
    </location>
    <ligand>
        <name>Zn(2+)</name>
        <dbReference type="ChEBI" id="CHEBI:29105"/>
    </ligand>
</feature>
<evidence type="ECO:0000256" key="9">
    <source>
        <dbReference type="HAMAP-Rule" id="MF_01400"/>
    </source>
</evidence>
<dbReference type="KEGG" id="ocm:CBP12_04300"/>
<dbReference type="Gene3D" id="2.170.150.20">
    <property type="entry name" value="Peptide methionine sulfoxide reductase"/>
    <property type="match status" value="1"/>
</dbReference>
<comment type="cofactor">
    <cofactor evidence="9">
        <name>Zn(2+)</name>
        <dbReference type="ChEBI" id="CHEBI:29105"/>
    </cofactor>
    <text evidence="9">Binds 1 zinc ion per subunit. The zinc ion is important for the structural integrity of the protein.</text>
</comment>
<evidence type="ECO:0000256" key="6">
    <source>
        <dbReference type="ARBA" id="ARBA00023002"/>
    </source>
</evidence>
<dbReference type="InterPro" id="IPR011057">
    <property type="entry name" value="Mss4-like_sf"/>
</dbReference>
<evidence type="ECO:0000259" key="10">
    <source>
        <dbReference type="PROSITE" id="PS51790"/>
    </source>
</evidence>
<dbReference type="EMBL" id="CP021376">
    <property type="protein sequence ID" value="ART79467.1"/>
    <property type="molecule type" value="Genomic_DNA"/>
</dbReference>
<feature type="domain" description="MsrB" evidence="10">
    <location>
        <begin position="18"/>
        <end position="140"/>
    </location>
</feature>
<dbReference type="GO" id="GO:0005737">
    <property type="term" value="C:cytoplasm"/>
    <property type="evidence" value="ECO:0007669"/>
    <property type="project" value="TreeGrafter"/>
</dbReference>
<accession>A0A1Y0CX44</accession>
<keyword evidence="5 9" id="KW-0862">Zinc</keyword>
<dbReference type="EC" id="1.8.4.12" evidence="2 9"/>
<dbReference type="Proteomes" id="UP000243793">
    <property type="component" value="Chromosome"/>
</dbReference>
<keyword evidence="6 9" id="KW-0560">Oxidoreductase</keyword>
<dbReference type="RefSeq" id="WP_086963300.1">
    <property type="nucleotide sequence ID" value="NZ_CP021376.1"/>
</dbReference>
<evidence type="ECO:0000256" key="7">
    <source>
        <dbReference type="ARBA" id="ARBA00048488"/>
    </source>
</evidence>
<dbReference type="InterPro" id="IPR028427">
    <property type="entry name" value="Met_Sox_Rdtase_MsrB"/>
</dbReference>
<dbReference type="Pfam" id="PF01641">
    <property type="entry name" value="SelR"/>
    <property type="match status" value="1"/>
</dbReference>
<reference evidence="12" key="1">
    <citation type="submission" date="2017-05" db="EMBL/GenBank/DDBJ databases">
        <authorList>
            <person name="Sung H."/>
        </authorList>
    </citation>
    <scope>NUCLEOTIDE SEQUENCE [LARGE SCALE GENOMIC DNA]</scope>
    <source>
        <strain evidence="12">AMac2203</strain>
    </source>
</reference>
<dbReference type="HAMAP" id="MF_01400">
    <property type="entry name" value="MsrB"/>
    <property type="match status" value="1"/>
</dbReference>
<dbReference type="GO" id="GO:0033743">
    <property type="term" value="F:peptide-methionine (R)-S-oxide reductase activity"/>
    <property type="evidence" value="ECO:0007669"/>
    <property type="project" value="UniProtKB-UniRule"/>
</dbReference>
<gene>
    <name evidence="9" type="primary">msrB</name>
    <name evidence="11" type="ORF">CBP12_04300</name>
</gene>
<keyword evidence="12" id="KW-1185">Reference proteome</keyword>
<dbReference type="AlphaFoldDB" id="A0A1Y0CX44"/>
<evidence type="ECO:0000256" key="5">
    <source>
        <dbReference type="ARBA" id="ARBA00022833"/>
    </source>
</evidence>
<dbReference type="PANTHER" id="PTHR10173">
    <property type="entry name" value="METHIONINE SULFOXIDE REDUCTASE"/>
    <property type="match status" value="1"/>
</dbReference>
<evidence type="ECO:0000313" key="12">
    <source>
        <dbReference type="Proteomes" id="UP000243793"/>
    </source>
</evidence>
<dbReference type="PROSITE" id="PS51790">
    <property type="entry name" value="MSRB"/>
    <property type="match status" value="1"/>
</dbReference>
<dbReference type="PANTHER" id="PTHR10173:SF52">
    <property type="entry name" value="METHIONINE-R-SULFOXIDE REDUCTASE B1"/>
    <property type="match status" value="1"/>
</dbReference>
<evidence type="ECO:0000256" key="3">
    <source>
        <dbReference type="ARBA" id="ARBA00021130"/>
    </source>
</evidence>
<organism evidence="11 12">
    <name type="scientific">Oceanisphaera avium</name>
    <dbReference type="NCBI Taxonomy" id="1903694"/>
    <lineage>
        <taxon>Bacteria</taxon>
        <taxon>Pseudomonadati</taxon>
        <taxon>Pseudomonadota</taxon>
        <taxon>Gammaproteobacteria</taxon>
        <taxon>Aeromonadales</taxon>
        <taxon>Aeromonadaceae</taxon>
        <taxon>Oceanisphaera</taxon>
    </lineage>
</organism>
<evidence type="ECO:0000256" key="4">
    <source>
        <dbReference type="ARBA" id="ARBA00022723"/>
    </source>
</evidence>
<dbReference type="GO" id="GO:0006979">
    <property type="term" value="P:response to oxidative stress"/>
    <property type="evidence" value="ECO:0007669"/>
    <property type="project" value="InterPro"/>
</dbReference>
<feature type="active site" description="Nucleophile" evidence="9">
    <location>
        <position position="129"/>
    </location>
</feature>
<comment type="similarity">
    <text evidence="1 9">Belongs to the MsrB Met sulfoxide reductase family.</text>
</comment>
<feature type="binding site" evidence="9">
    <location>
        <position position="106"/>
    </location>
    <ligand>
        <name>Zn(2+)</name>
        <dbReference type="ChEBI" id="CHEBI:29105"/>
    </ligand>
</feature>
<keyword evidence="4 9" id="KW-0479">Metal-binding</keyword>
<dbReference type="FunFam" id="2.170.150.20:FF:000001">
    <property type="entry name" value="Peptide methionine sulfoxide reductase MsrB"/>
    <property type="match status" value="1"/>
</dbReference>